<dbReference type="InterPro" id="IPR021109">
    <property type="entry name" value="Peptidase_aspartic_dom_sf"/>
</dbReference>
<evidence type="ECO:0000256" key="5">
    <source>
        <dbReference type="ARBA" id="ARBA00023157"/>
    </source>
</evidence>
<evidence type="ECO:0000256" key="6">
    <source>
        <dbReference type="ARBA" id="ARBA00023180"/>
    </source>
</evidence>
<evidence type="ECO:0000313" key="12">
    <source>
        <dbReference type="Proteomes" id="UP000092445"/>
    </source>
</evidence>
<dbReference type="GO" id="GO:0005764">
    <property type="term" value="C:lysosome"/>
    <property type="evidence" value="ECO:0007669"/>
    <property type="project" value="TreeGrafter"/>
</dbReference>
<keyword evidence="2 9" id="KW-0645">Protease</keyword>
<accession>A0A1A9ZJB9</accession>
<name>A0A1A9ZJB9_GLOPL</name>
<dbReference type="PANTHER" id="PTHR47966:SF51">
    <property type="entry name" value="BETA-SITE APP-CLEAVING ENZYME, ISOFORM A-RELATED"/>
    <property type="match status" value="1"/>
</dbReference>
<dbReference type="Proteomes" id="UP000092445">
    <property type="component" value="Unassembled WGS sequence"/>
</dbReference>
<keyword evidence="12" id="KW-1185">Reference proteome</keyword>
<feature type="domain" description="Peptidase A1" evidence="10">
    <location>
        <begin position="91"/>
        <end position="402"/>
    </location>
</feature>
<evidence type="ECO:0000256" key="8">
    <source>
        <dbReference type="PIRSR" id="PIRSR601461-2"/>
    </source>
</evidence>
<reference evidence="12" key="1">
    <citation type="submission" date="2014-03" db="EMBL/GenBank/DDBJ databases">
        <authorList>
            <person name="Aksoy S."/>
            <person name="Warren W."/>
            <person name="Wilson R.K."/>
        </authorList>
    </citation>
    <scope>NUCLEOTIDE SEQUENCE [LARGE SCALE GENOMIC DNA]</scope>
    <source>
        <strain evidence="12">IAEA</strain>
    </source>
</reference>
<protein>
    <recommendedName>
        <fullName evidence="10">Peptidase A1 domain-containing protein</fullName>
    </recommendedName>
</protein>
<keyword evidence="4 9" id="KW-0378">Hydrolase</keyword>
<evidence type="ECO:0000256" key="9">
    <source>
        <dbReference type="RuleBase" id="RU000454"/>
    </source>
</evidence>
<dbReference type="PROSITE" id="PS00141">
    <property type="entry name" value="ASP_PROTEASE"/>
    <property type="match status" value="1"/>
</dbReference>
<dbReference type="PRINTS" id="PR00792">
    <property type="entry name" value="PEPSIN"/>
</dbReference>
<evidence type="ECO:0000256" key="7">
    <source>
        <dbReference type="PIRSR" id="PIRSR601461-1"/>
    </source>
</evidence>
<feature type="disulfide bond" evidence="8">
    <location>
        <begin position="122"/>
        <end position="129"/>
    </location>
</feature>
<dbReference type="EnsemblMetazoa" id="GPAI016588-RA">
    <property type="protein sequence ID" value="GPAI016588-PA"/>
    <property type="gene ID" value="GPAI016588"/>
</dbReference>
<dbReference type="AlphaFoldDB" id="A0A1A9ZJB9"/>
<dbReference type="InterPro" id="IPR001461">
    <property type="entry name" value="Aspartic_peptidase_A1"/>
</dbReference>
<dbReference type="PROSITE" id="PS51767">
    <property type="entry name" value="PEPTIDASE_A1"/>
    <property type="match status" value="1"/>
</dbReference>
<dbReference type="Gene3D" id="2.40.70.10">
    <property type="entry name" value="Acid Proteases"/>
    <property type="match status" value="2"/>
</dbReference>
<reference evidence="11" key="2">
    <citation type="submission" date="2020-05" db="UniProtKB">
        <authorList>
            <consortium name="EnsemblMetazoa"/>
        </authorList>
    </citation>
    <scope>IDENTIFICATION</scope>
    <source>
        <strain evidence="11">IAEA</strain>
    </source>
</reference>
<keyword evidence="6" id="KW-0325">Glycoprotein</keyword>
<dbReference type="InterPro" id="IPR033121">
    <property type="entry name" value="PEPTIDASE_A1"/>
</dbReference>
<dbReference type="STRING" id="7398.A0A1A9ZJB9"/>
<dbReference type="GO" id="GO:0004190">
    <property type="term" value="F:aspartic-type endopeptidase activity"/>
    <property type="evidence" value="ECO:0007669"/>
    <property type="project" value="UniProtKB-KW"/>
</dbReference>
<dbReference type="FunFam" id="2.40.70.10:FF:000002">
    <property type="entry name" value="Vacuolar aspartic proteinase"/>
    <property type="match status" value="1"/>
</dbReference>
<feature type="active site" evidence="7">
    <location>
        <position position="294"/>
    </location>
</feature>
<dbReference type="InterPro" id="IPR001969">
    <property type="entry name" value="Aspartic_peptidase_AS"/>
</dbReference>
<evidence type="ECO:0000256" key="3">
    <source>
        <dbReference type="ARBA" id="ARBA00022750"/>
    </source>
</evidence>
<evidence type="ECO:0000256" key="2">
    <source>
        <dbReference type="ARBA" id="ARBA00022670"/>
    </source>
</evidence>
<feature type="disulfide bond" evidence="8">
    <location>
        <begin position="329"/>
        <end position="366"/>
    </location>
</feature>
<sequence>MKSNGVVLNSFVTLTDWVNIRHNMFKLFFAITLLAFAKADLKSLPLKRTENFQKSYGNILAELSLLRSKYGLSSNDGGSRQQLSNHLNVEYYGKITVGTPPQEFLVLFDTGSSNFWIPSSRCPVSNQACHKHHRYNSSASSTYIPNNEPFSIQYGSGSAKGFFSTDVVNVGGFAVENQTFAETTETPSSIFMETNFDGVFGLGFKNIAINDVVPPFYNMYAQGLIDRNVFSFHLKRDGTNVNGGQLIFGGSDANLYSGNLTYVPISVQGYWQFEVDSIKIADVKLCNHCQAIADTGTSLIVCPKEAYLALNKYIGGIAMEAEGLYLVDCSTVSSLPDIDLTIGGTTFSLTPDMYITTVHNDIIDFCFSCFTTLDMDLWVLGDTFIGAYYTEFDLGNNRIGFAPAV</sequence>
<dbReference type="VEuPathDB" id="VectorBase:GPAI016588"/>
<dbReference type="SUPFAM" id="SSF50630">
    <property type="entry name" value="Acid proteases"/>
    <property type="match status" value="1"/>
</dbReference>
<keyword evidence="3 9" id="KW-0064">Aspartyl protease</keyword>
<proteinExistence type="inferred from homology"/>
<evidence type="ECO:0000256" key="1">
    <source>
        <dbReference type="ARBA" id="ARBA00007447"/>
    </source>
</evidence>
<dbReference type="FunFam" id="2.40.70.10:FF:000149">
    <property type="entry name" value="Uncharacterized protein"/>
    <property type="match status" value="1"/>
</dbReference>
<dbReference type="GO" id="GO:0006508">
    <property type="term" value="P:proteolysis"/>
    <property type="evidence" value="ECO:0007669"/>
    <property type="project" value="UniProtKB-KW"/>
</dbReference>
<dbReference type="Pfam" id="PF00026">
    <property type="entry name" value="Asp"/>
    <property type="match status" value="1"/>
</dbReference>
<evidence type="ECO:0000259" key="10">
    <source>
        <dbReference type="PROSITE" id="PS51767"/>
    </source>
</evidence>
<evidence type="ECO:0000313" key="11">
    <source>
        <dbReference type="EnsemblMetazoa" id="GPAI016588-PA"/>
    </source>
</evidence>
<evidence type="ECO:0000256" key="4">
    <source>
        <dbReference type="ARBA" id="ARBA00022801"/>
    </source>
</evidence>
<organism evidence="11 12">
    <name type="scientific">Glossina pallidipes</name>
    <name type="common">Tsetse fly</name>
    <dbReference type="NCBI Taxonomy" id="7398"/>
    <lineage>
        <taxon>Eukaryota</taxon>
        <taxon>Metazoa</taxon>
        <taxon>Ecdysozoa</taxon>
        <taxon>Arthropoda</taxon>
        <taxon>Hexapoda</taxon>
        <taxon>Insecta</taxon>
        <taxon>Pterygota</taxon>
        <taxon>Neoptera</taxon>
        <taxon>Endopterygota</taxon>
        <taxon>Diptera</taxon>
        <taxon>Brachycera</taxon>
        <taxon>Muscomorpha</taxon>
        <taxon>Hippoboscoidea</taxon>
        <taxon>Glossinidae</taxon>
        <taxon>Glossina</taxon>
    </lineage>
</organism>
<dbReference type="PANTHER" id="PTHR47966">
    <property type="entry name" value="BETA-SITE APP-CLEAVING ENZYME, ISOFORM A-RELATED"/>
    <property type="match status" value="1"/>
</dbReference>
<comment type="similarity">
    <text evidence="1 9">Belongs to the peptidase A1 family.</text>
</comment>
<feature type="active site" evidence="7">
    <location>
        <position position="109"/>
    </location>
</feature>
<keyword evidence="5 8" id="KW-1015">Disulfide bond</keyword>